<name>A0A7T8KJU9_CALRO</name>
<reference evidence="3" key="1">
    <citation type="submission" date="2021-01" db="EMBL/GenBank/DDBJ databases">
        <title>Caligus Genome Assembly.</title>
        <authorList>
            <person name="Gallardo-Escarate C."/>
        </authorList>
    </citation>
    <scope>NUCLEOTIDE SEQUENCE [LARGE SCALE GENOMIC DNA]</scope>
</reference>
<feature type="signal peptide" evidence="1">
    <location>
        <begin position="1"/>
        <end position="20"/>
    </location>
</feature>
<gene>
    <name evidence="2" type="ORF">FKW44_002054</name>
</gene>
<evidence type="ECO:0000313" key="3">
    <source>
        <dbReference type="Proteomes" id="UP000595437"/>
    </source>
</evidence>
<keyword evidence="3" id="KW-1185">Reference proteome</keyword>
<keyword evidence="1" id="KW-0732">Signal</keyword>
<organism evidence="2 3">
    <name type="scientific">Caligus rogercresseyi</name>
    <name type="common">Sea louse</name>
    <dbReference type="NCBI Taxonomy" id="217165"/>
    <lineage>
        <taxon>Eukaryota</taxon>
        <taxon>Metazoa</taxon>
        <taxon>Ecdysozoa</taxon>
        <taxon>Arthropoda</taxon>
        <taxon>Crustacea</taxon>
        <taxon>Multicrustacea</taxon>
        <taxon>Hexanauplia</taxon>
        <taxon>Copepoda</taxon>
        <taxon>Siphonostomatoida</taxon>
        <taxon>Caligidae</taxon>
        <taxon>Caligus</taxon>
    </lineage>
</organism>
<accession>A0A7T8KJU9</accession>
<dbReference type="OrthoDB" id="8063823at2759"/>
<protein>
    <recommendedName>
        <fullName evidence="4">Reverse transcriptase/retrotransposon-derived protein RNase H-like domain-containing protein</fullName>
    </recommendedName>
</protein>
<feature type="chain" id="PRO_5031153643" description="Reverse transcriptase/retrotransposon-derived protein RNase H-like domain-containing protein" evidence="1">
    <location>
        <begin position="21"/>
        <end position="66"/>
    </location>
</feature>
<evidence type="ECO:0008006" key="4">
    <source>
        <dbReference type="Google" id="ProtNLM"/>
    </source>
</evidence>
<dbReference type="EMBL" id="CP045890">
    <property type="protein sequence ID" value="QQP57160.1"/>
    <property type="molecule type" value="Genomic_DNA"/>
</dbReference>
<dbReference type="Proteomes" id="UP000595437">
    <property type="component" value="Chromosome 1"/>
</dbReference>
<evidence type="ECO:0000313" key="2">
    <source>
        <dbReference type="EMBL" id="QQP57160.1"/>
    </source>
</evidence>
<dbReference type="AlphaFoldDB" id="A0A7T8KJU9"/>
<evidence type="ECO:0000256" key="1">
    <source>
        <dbReference type="SAM" id="SignalP"/>
    </source>
</evidence>
<proteinExistence type="predicted"/>
<sequence length="66" mass="7430">MWRPYSLLTTLSWLQKLTDAFLSQREKAGLRANPQKCAFTAIQTTGKAHYVDASEELSVMGEKLTP</sequence>